<dbReference type="Proteomes" id="UP001224890">
    <property type="component" value="Unassembled WGS sequence"/>
</dbReference>
<reference evidence="1" key="1">
    <citation type="submission" date="2021-06" db="EMBL/GenBank/DDBJ databases">
        <title>Comparative genomics, transcriptomics and evolutionary studies reveal genomic signatures of adaptation to plant cell wall in hemibiotrophic fungi.</title>
        <authorList>
            <consortium name="DOE Joint Genome Institute"/>
            <person name="Baroncelli R."/>
            <person name="Diaz J.F."/>
            <person name="Benocci T."/>
            <person name="Peng M."/>
            <person name="Battaglia E."/>
            <person name="Haridas S."/>
            <person name="Andreopoulos W."/>
            <person name="Labutti K."/>
            <person name="Pangilinan J."/>
            <person name="Floch G.L."/>
            <person name="Makela M.R."/>
            <person name="Henrissat B."/>
            <person name="Grigoriev I.V."/>
            <person name="Crouch J.A."/>
            <person name="De Vries R.P."/>
            <person name="Sukno S.A."/>
            <person name="Thon M.R."/>
        </authorList>
    </citation>
    <scope>NUCLEOTIDE SEQUENCE</scope>
    <source>
        <strain evidence="1">CBS 193.32</strain>
    </source>
</reference>
<organism evidence="1 2">
    <name type="scientific">Colletotrichum godetiae</name>
    <dbReference type="NCBI Taxonomy" id="1209918"/>
    <lineage>
        <taxon>Eukaryota</taxon>
        <taxon>Fungi</taxon>
        <taxon>Dikarya</taxon>
        <taxon>Ascomycota</taxon>
        <taxon>Pezizomycotina</taxon>
        <taxon>Sordariomycetes</taxon>
        <taxon>Hypocreomycetidae</taxon>
        <taxon>Glomerellales</taxon>
        <taxon>Glomerellaceae</taxon>
        <taxon>Colletotrichum</taxon>
        <taxon>Colletotrichum acutatum species complex</taxon>
    </lineage>
</organism>
<dbReference type="EMBL" id="JAHMHR010000001">
    <property type="protein sequence ID" value="KAK1701062.1"/>
    <property type="molecule type" value="Genomic_DNA"/>
</dbReference>
<dbReference type="AlphaFoldDB" id="A0AAJ0B0Y7"/>
<evidence type="ECO:0000313" key="2">
    <source>
        <dbReference type="Proteomes" id="UP001224890"/>
    </source>
</evidence>
<proteinExistence type="predicted"/>
<dbReference type="GeneID" id="85457857"/>
<keyword evidence="2" id="KW-1185">Reference proteome</keyword>
<gene>
    <name evidence="1" type="ORF">BDP55DRAFT_640339</name>
</gene>
<evidence type="ECO:0000313" key="1">
    <source>
        <dbReference type="EMBL" id="KAK1701062.1"/>
    </source>
</evidence>
<accession>A0AAJ0B0Y7</accession>
<comment type="caution">
    <text evidence="1">The sequence shown here is derived from an EMBL/GenBank/DDBJ whole genome shotgun (WGS) entry which is preliminary data.</text>
</comment>
<sequence length="116" mass="14026">MSFQFEGDFWDRYWTCRVLEADKPTARKYREAASQVWNQANKDYKRSYFQAARRVKRTFIGDYPKVSGTEWIMSYRWRVDLMDAFKFDQTPWQRRRVPGVVVYVQKGGEHVERGNP</sequence>
<dbReference type="RefSeq" id="XP_060436817.1">
    <property type="nucleotide sequence ID" value="XM_060573331.1"/>
</dbReference>
<protein>
    <submittedName>
        <fullName evidence="1">Uncharacterized protein</fullName>
    </submittedName>
</protein>
<name>A0AAJ0B0Y7_9PEZI</name>